<dbReference type="Proteomes" id="UP001279660">
    <property type="component" value="Unassembled WGS sequence"/>
</dbReference>
<evidence type="ECO:0000313" key="2">
    <source>
        <dbReference type="EMBL" id="MDX5983688.1"/>
    </source>
</evidence>
<sequence length="272" mass="29749">MRGSTRRPDDVRVPGSILAYDIETIAPQVEDGSFPPWPTHQPVAIGFADARLSRGSWTFAIDAMVLIPGECDEATMISEADRRMAAAEVVTSYNGRQFDALVLRLAAQRQRLWGLKALADHAAANRFGGEHADLADLYASHGRKVGLASICDEVGIPVKTDVAGSDVGALWEAGEHERIRRYVMEDSVATLCLYLAWGAARSADEAAITRPMAALARHIEATPGLQHLHAFVDCSLMRWCRPRAMKADIGAALKRVTARLRREEDERAFATS</sequence>
<keyword evidence="3" id="KW-1185">Reference proteome</keyword>
<dbReference type="Gene3D" id="3.30.420.10">
    <property type="entry name" value="Ribonuclease H-like superfamily/Ribonuclease H"/>
    <property type="match status" value="1"/>
</dbReference>
<reference evidence="2 3" key="1">
    <citation type="submission" date="2023-11" db="EMBL/GenBank/DDBJ databases">
        <title>MicrobeMod: A computational toolkit for identifying prokaryotic methylation and restriction-modification with nanopore sequencing.</title>
        <authorList>
            <person name="Crits-Christoph A."/>
            <person name="Kang S.C."/>
            <person name="Lee H."/>
            <person name="Ostrov N."/>
        </authorList>
    </citation>
    <scope>NUCLEOTIDE SEQUENCE [LARGE SCALE GENOMIC DNA]</scope>
    <source>
        <strain evidence="2 3">ATCC 14820</strain>
    </source>
</reference>
<dbReference type="InterPro" id="IPR012337">
    <property type="entry name" value="RNaseH-like_sf"/>
</dbReference>
<gene>
    <name evidence="2" type="ORF">SIL82_05395</name>
</gene>
<feature type="domain" description="Predicted 3'-5' exonuclease PolB-like" evidence="1">
    <location>
        <begin position="33"/>
        <end position="232"/>
    </location>
</feature>
<proteinExistence type="predicted"/>
<dbReference type="InterPro" id="IPR036397">
    <property type="entry name" value="RNaseH_sf"/>
</dbReference>
<comment type="caution">
    <text evidence="2">The sequence shown here is derived from an EMBL/GenBank/DDBJ whole genome shotgun (WGS) entry which is preliminary data.</text>
</comment>
<accession>A0ABU4PHL7</accession>
<dbReference type="RefSeq" id="WP_010404621.1">
    <property type="nucleotide sequence ID" value="NZ_JAWXXV010000001.1"/>
</dbReference>
<evidence type="ECO:0000259" key="1">
    <source>
        <dbReference type="Pfam" id="PF10108"/>
    </source>
</evidence>
<name>A0ABU4PHL7_9SPHN</name>
<organism evidence="2 3">
    <name type="scientific">Sphingomonas echinoides</name>
    <dbReference type="NCBI Taxonomy" id="59803"/>
    <lineage>
        <taxon>Bacteria</taxon>
        <taxon>Pseudomonadati</taxon>
        <taxon>Pseudomonadota</taxon>
        <taxon>Alphaproteobacteria</taxon>
        <taxon>Sphingomonadales</taxon>
        <taxon>Sphingomonadaceae</taxon>
        <taxon>Sphingomonas</taxon>
    </lineage>
</organism>
<evidence type="ECO:0000313" key="3">
    <source>
        <dbReference type="Proteomes" id="UP001279660"/>
    </source>
</evidence>
<dbReference type="InterPro" id="IPR019288">
    <property type="entry name" value="3'-5'_exonuclease_PolB-like"/>
</dbReference>
<dbReference type="EMBL" id="JAWXXV010000001">
    <property type="protein sequence ID" value="MDX5983688.1"/>
    <property type="molecule type" value="Genomic_DNA"/>
</dbReference>
<dbReference type="SUPFAM" id="SSF53098">
    <property type="entry name" value="Ribonuclease H-like"/>
    <property type="match status" value="1"/>
</dbReference>
<protein>
    <submittedName>
        <fullName evidence="2">Ribonuclease H-like domain-containing protein</fullName>
    </submittedName>
</protein>
<dbReference type="Pfam" id="PF10108">
    <property type="entry name" value="DNA_pol_B_exo2"/>
    <property type="match status" value="1"/>
</dbReference>